<evidence type="ECO:0000259" key="2">
    <source>
        <dbReference type="Pfam" id="PF01551"/>
    </source>
</evidence>
<keyword evidence="3" id="KW-0378">Hydrolase</keyword>
<accession>A0ABT8SGL4</accession>
<feature type="chain" id="PRO_5045762347" evidence="1">
    <location>
        <begin position="29"/>
        <end position="404"/>
    </location>
</feature>
<dbReference type="InterPro" id="IPR016047">
    <property type="entry name" value="M23ase_b-sheet_dom"/>
</dbReference>
<evidence type="ECO:0000313" key="4">
    <source>
        <dbReference type="Proteomes" id="UP001169027"/>
    </source>
</evidence>
<dbReference type="EMBL" id="JAUKVY010000058">
    <property type="protein sequence ID" value="MDO1538032.1"/>
    <property type="molecule type" value="Genomic_DNA"/>
</dbReference>
<sequence length="404" mass="41448">MKTWTWLAASALCVLVACGGGGSSSSLSALLGSLANAQSGNGAPAVQVTPVTLRIANTPVPVKGSDGLFHVVYELELANFTGASAAIQAVDVLDASLGRSVAKLSPAQIADRLVVRDKSAVPGSIGPSQVGLLYMHVSFADQAAMPAALAHRITVATGGAPIVETAGRIALAAPTALVLASPLRGTRYIAGDGCCDSVRHVRATLPLDGQLFTAQRFAIDWEQLDAQGRIYVGDPKLPASYVIYGKPIYAVADGTVVTAVDGLPDTPPGALPASIPIEQADGNHVVLDLGGGRFALFAHMKPDSVLVRAGDKVRAGQVIGQVGTSGNSSEPHLHFHVVDGPSPLASNGLPYLQDGFAASQRGVSTAAFDQAIIDGKPIALEAVPSPGPRRNVLPMDLWIVDFSG</sequence>
<evidence type="ECO:0000256" key="1">
    <source>
        <dbReference type="SAM" id="SignalP"/>
    </source>
</evidence>
<organism evidence="3 4">
    <name type="scientific">Variovorax ginsengisoli</name>
    <dbReference type="NCBI Taxonomy" id="363844"/>
    <lineage>
        <taxon>Bacteria</taxon>
        <taxon>Pseudomonadati</taxon>
        <taxon>Pseudomonadota</taxon>
        <taxon>Betaproteobacteria</taxon>
        <taxon>Burkholderiales</taxon>
        <taxon>Comamonadaceae</taxon>
        <taxon>Variovorax</taxon>
    </lineage>
</organism>
<dbReference type="GO" id="GO:0016787">
    <property type="term" value="F:hydrolase activity"/>
    <property type="evidence" value="ECO:0007669"/>
    <property type="project" value="UniProtKB-KW"/>
</dbReference>
<dbReference type="InterPro" id="IPR011055">
    <property type="entry name" value="Dup_hybrid_motif"/>
</dbReference>
<proteinExistence type="predicted"/>
<feature type="domain" description="M23ase beta-sheet core" evidence="2">
    <location>
        <begin position="244"/>
        <end position="338"/>
    </location>
</feature>
<feature type="signal peptide" evidence="1">
    <location>
        <begin position="1"/>
        <end position="28"/>
    </location>
</feature>
<keyword evidence="4" id="KW-1185">Reference proteome</keyword>
<keyword evidence="1" id="KW-0732">Signal</keyword>
<dbReference type="SUPFAM" id="SSF51261">
    <property type="entry name" value="Duplicated hybrid motif"/>
    <property type="match status" value="1"/>
</dbReference>
<dbReference type="CDD" id="cd12797">
    <property type="entry name" value="M23_peptidase"/>
    <property type="match status" value="1"/>
</dbReference>
<dbReference type="InterPro" id="IPR050570">
    <property type="entry name" value="Cell_wall_metabolism_enzyme"/>
</dbReference>
<dbReference type="Proteomes" id="UP001169027">
    <property type="component" value="Unassembled WGS sequence"/>
</dbReference>
<dbReference type="PANTHER" id="PTHR21666:SF270">
    <property type="entry name" value="MUREIN HYDROLASE ACTIVATOR ENVC"/>
    <property type="match status" value="1"/>
</dbReference>
<comment type="caution">
    <text evidence="3">The sequence shown here is derived from an EMBL/GenBank/DDBJ whole genome shotgun (WGS) entry which is preliminary data.</text>
</comment>
<reference evidence="3" key="1">
    <citation type="submission" date="2023-06" db="EMBL/GenBank/DDBJ databases">
        <authorList>
            <person name="Jiang Y."/>
            <person name="Liu Q."/>
        </authorList>
    </citation>
    <scope>NUCLEOTIDE SEQUENCE</scope>
    <source>
        <strain evidence="3">CGMCC 1.12090</strain>
    </source>
</reference>
<protein>
    <submittedName>
        <fullName evidence="3">M23 family metallopeptidase</fullName>
        <ecNumber evidence="3">3.4.-.-</ecNumber>
    </submittedName>
</protein>
<dbReference type="PROSITE" id="PS51257">
    <property type="entry name" value="PROKAR_LIPOPROTEIN"/>
    <property type="match status" value="1"/>
</dbReference>
<gene>
    <name evidence="3" type="ORF">Q2T77_37990</name>
</gene>
<evidence type="ECO:0000313" key="3">
    <source>
        <dbReference type="EMBL" id="MDO1538032.1"/>
    </source>
</evidence>
<dbReference type="PANTHER" id="PTHR21666">
    <property type="entry name" value="PEPTIDASE-RELATED"/>
    <property type="match status" value="1"/>
</dbReference>
<dbReference type="Pfam" id="PF01551">
    <property type="entry name" value="Peptidase_M23"/>
    <property type="match status" value="1"/>
</dbReference>
<name>A0ABT8SGL4_9BURK</name>
<dbReference type="RefSeq" id="WP_301816440.1">
    <property type="nucleotide sequence ID" value="NZ_JAUJZH010000058.1"/>
</dbReference>
<dbReference type="EC" id="3.4.-.-" evidence="3"/>
<dbReference type="Gene3D" id="2.70.70.10">
    <property type="entry name" value="Glucose Permease (Domain IIA)"/>
    <property type="match status" value="1"/>
</dbReference>